<proteinExistence type="predicted"/>
<feature type="compositionally biased region" description="Basic and acidic residues" evidence="1">
    <location>
        <begin position="157"/>
        <end position="175"/>
    </location>
</feature>
<reference evidence="2 3" key="1">
    <citation type="submission" date="2024-01" db="EMBL/GenBank/DDBJ databases">
        <title>Comparative genomics of Cryptococcus and Kwoniella reveals pathogenesis evolution and contrasting modes of karyotype evolution via chromosome fusion or intercentromeric recombination.</title>
        <authorList>
            <person name="Coelho M.A."/>
            <person name="David-Palma M."/>
            <person name="Shea T."/>
            <person name="Bowers K."/>
            <person name="McGinley-Smith S."/>
            <person name="Mohammad A.W."/>
            <person name="Gnirke A."/>
            <person name="Yurkov A.M."/>
            <person name="Nowrousian M."/>
            <person name="Sun S."/>
            <person name="Cuomo C.A."/>
            <person name="Heitman J."/>
        </authorList>
    </citation>
    <scope>NUCLEOTIDE SEQUENCE [LARGE SCALE GENOMIC DNA]</scope>
    <source>
        <strain evidence="2 3">CBS 6074</strain>
    </source>
</reference>
<dbReference type="Proteomes" id="UP001355207">
    <property type="component" value="Chromosome 1"/>
</dbReference>
<dbReference type="AlphaFoldDB" id="A0AAX4JL29"/>
<sequence length="175" mass="19165">MFEEHTHEAPNGDVVTWVSIGDVTLTKSCHGVTGTRNHENCSFIMNRRAISKAVQNLPSDSIIARAWSEQEASEGPESEFQSEISALEDSLTSFIEDRSASRQSKITTSSISTTAASAKDPIVKNLWRQFETLLGESADGRNSLGTHNYNEPTPDSFESRNSKTAKSAEKASARK</sequence>
<feature type="region of interest" description="Disordered" evidence="1">
    <location>
        <begin position="137"/>
        <end position="175"/>
    </location>
</feature>
<evidence type="ECO:0000256" key="1">
    <source>
        <dbReference type="SAM" id="MobiDB-lite"/>
    </source>
</evidence>
<accession>A0AAX4JL29</accession>
<evidence type="ECO:0000313" key="3">
    <source>
        <dbReference type="Proteomes" id="UP001355207"/>
    </source>
</evidence>
<dbReference type="EMBL" id="CP144098">
    <property type="protein sequence ID" value="WWC85220.1"/>
    <property type="molecule type" value="Genomic_DNA"/>
</dbReference>
<keyword evidence="3" id="KW-1185">Reference proteome</keyword>
<name>A0AAX4JL29_9TREE</name>
<evidence type="ECO:0000313" key="2">
    <source>
        <dbReference type="EMBL" id="WWC85220.1"/>
    </source>
</evidence>
<feature type="compositionally biased region" description="Polar residues" evidence="1">
    <location>
        <begin position="143"/>
        <end position="153"/>
    </location>
</feature>
<dbReference type="GeneID" id="91090751"/>
<gene>
    <name evidence="2" type="ORF">L201_000079</name>
</gene>
<organism evidence="2 3">
    <name type="scientific">Kwoniella dendrophila CBS 6074</name>
    <dbReference type="NCBI Taxonomy" id="1295534"/>
    <lineage>
        <taxon>Eukaryota</taxon>
        <taxon>Fungi</taxon>
        <taxon>Dikarya</taxon>
        <taxon>Basidiomycota</taxon>
        <taxon>Agaricomycotina</taxon>
        <taxon>Tremellomycetes</taxon>
        <taxon>Tremellales</taxon>
        <taxon>Cryptococcaceae</taxon>
        <taxon>Kwoniella</taxon>
    </lineage>
</organism>
<protein>
    <submittedName>
        <fullName evidence="2">Uncharacterized protein</fullName>
    </submittedName>
</protein>
<dbReference type="RefSeq" id="XP_066071983.1">
    <property type="nucleotide sequence ID" value="XM_066215886.1"/>
</dbReference>